<evidence type="ECO:0000313" key="1">
    <source>
        <dbReference type="EMBL" id="CAB4539111.1"/>
    </source>
</evidence>
<reference evidence="1" key="1">
    <citation type="submission" date="2020-05" db="EMBL/GenBank/DDBJ databases">
        <authorList>
            <person name="Chiriac C."/>
            <person name="Salcher M."/>
            <person name="Ghai R."/>
            <person name="Kavagutti S V."/>
        </authorList>
    </citation>
    <scope>NUCLEOTIDE SEQUENCE</scope>
</reference>
<sequence>MPTASRINSAQARSTSVAAEPPLIAAAPSPTNAGVFGIARITATCGPMAASRVAMLIPAAMDNTRFTPRLRSEVNASTT</sequence>
<protein>
    <submittedName>
        <fullName evidence="1">Unannotated protein</fullName>
    </submittedName>
</protein>
<gene>
    <name evidence="1" type="ORF">UFOPK1358_00918</name>
</gene>
<dbReference type="AlphaFoldDB" id="A0A6J6BJ86"/>
<organism evidence="1">
    <name type="scientific">freshwater metagenome</name>
    <dbReference type="NCBI Taxonomy" id="449393"/>
    <lineage>
        <taxon>unclassified sequences</taxon>
        <taxon>metagenomes</taxon>
        <taxon>ecological metagenomes</taxon>
    </lineage>
</organism>
<dbReference type="EMBL" id="CAEZSF010000077">
    <property type="protein sequence ID" value="CAB4539111.1"/>
    <property type="molecule type" value="Genomic_DNA"/>
</dbReference>
<proteinExistence type="predicted"/>
<accession>A0A6J6BJ86</accession>
<name>A0A6J6BJ86_9ZZZZ</name>